<comment type="caution">
    <text evidence="1">The sequence shown here is derived from an EMBL/GenBank/DDBJ whole genome shotgun (WGS) entry which is preliminary data.</text>
</comment>
<reference evidence="1" key="1">
    <citation type="submission" date="2020-11" db="EMBL/GenBank/DDBJ databases">
        <authorList>
            <consortium name="DOE Joint Genome Institute"/>
            <person name="Ahrendt S."/>
            <person name="Riley R."/>
            <person name="Andreopoulos W."/>
            <person name="Labutti K."/>
            <person name="Pangilinan J."/>
            <person name="Ruiz-Duenas F.J."/>
            <person name="Barrasa J.M."/>
            <person name="Sanchez-Garcia M."/>
            <person name="Camarero S."/>
            <person name="Miyauchi S."/>
            <person name="Serrano A."/>
            <person name="Linde D."/>
            <person name="Babiker R."/>
            <person name="Drula E."/>
            <person name="Ayuso-Fernandez I."/>
            <person name="Pacheco R."/>
            <person name="Padilla G."/>
            <person name="Ferreira P."/>
            <person name="Barriuso J."/>
            <person name="Kellner H."/>
            <person name="Castanera R."/>
            <person name="Alfaro M."/>
            <person name="Ramirez L."/>
            <person name="Pisabarro A.G."/>
            <person name="Kuo A."/>
            <person name="Tritt A."/>
            <person name="Lipzen A."/>
            <person name="He G."/>
            <person name="Yan M."/>
            <person name="Ng V."/>
            <person name="Cullen D."/>
            <person name="Martin F."/>
            <person name="Rosso M.-N."/>
            <person name="Henrissat B."/>
            <person name="Hibbett D."/>
            <person name="Martinez A.T."/>
            <person name="Grigoriev I.V."/>
        </authorList>
    </citation>
    <scope>NUCLEOTIDE SEQUENCE</scope>
    <source>
        <strain evidence="1">ATCC 90797</strain>
    </source>
</reference>
<sequence length="107" mass="12349">MYAHWYCSFRKLTVPSGTSGRVASVLLCRSFHKPMNSRTVLHRFVLNIFSHHLPQHPHGTHQCPVQRPPGSALSMYCTPAYTYILSDHKWIKILSSYEFALFPQAFD</sequence>
<dbReference type="Proteomes" id="UP000807025">
    <property type="component" value="Unassembled WGS sequence"/>
</dbReference>
<gene>
    <name evidence="1" type="ORF">BDN71DRAFT_1453095</name>
</gene>
<name>A0A9P6D3K2_PLEER</name>
<protein>
    <submittedName>
        <fullName evidence="1">Uncharacterized protein</fullName>
    </submittedName>
</protein>
<proteinExistence type="predicted"/>
<evidence type="ECO:0000313" key="2">
    <source>
        <dbReference type="Proteomes" id="UP000807025"/>
    </source>
</evidence>
<dbReference type="EMBL" id="MU154623">
    <property type="protein sequence ID" value="KAF9491241.1"/>
    <property type="molecule type" value="Genomic_DNA"/>
</dbReference>
<dbReference type="AlphaFoldDB" id="A0A9P6D3K2"/>
<accession>A0A9P6D3K2</accession>
<organism evidence="1 2">
    <name type="scientific">Pleurotus eryngii</name>
    <name type="common">Boletus of the steppes</name>
    <dbReference type="NCBI Taxonomy" id="5323"/>
    <lineage>
        <taxon>Eukaryota</taxon>
        <taxon>Fungi</taxon>
        <taxon>Dikarya</taxon>
        <taxon>Basidiomycota</taxon>
        <taxon>Agaricomycotina</taxon>
        <taxon>Agaricomycetes</taxon>
        <taxon>Agaricomycetidae</taxon>
        <taxon>Agaricales</taxon>
        <taxon>Pleurotineae</taxon>
        <taxon>Pleurotaceae</taxon>
        <taxon>Pleurotus</taxon>
    </lineage>
</organism>
<evidence type="ECO:0000313" key="1">
    <source>
        <dbReference type="EMBL" id="KAF9491241.1"/>
    </source>
</evidence>
<keyword evidence="2" id="KW-1185">Reference proteome</keyword>